<evidence type="ECO:0000313" key="2">
    <source>
        <dbReference type="EMBL" id="AAN79054.1"/>
    </source>
</evidence>
<dbReference type="eggNOG" id="ENOG50328KF">
    <property type="taxonomic scope" value="Bacteria"/>
</dbReference>
<dbReference type="AlphaFoldDB" id="A0A0H2V4W2"/>
<reference evidence="2 3" key="1">
    <citation type="journal article" date="2002" name="Proc. Natl. Acad. Sci. U.S.A.">
        <title>Extensive mosaic structure revealed by the complete genome sequence of uropathogenic Escherichia coli.</title>
        <authorList>
            <person name="Welch R.A."/>
            <person name="Burland V."/>
            <person name="Plunkett G.III."/>
            <person name="Redford P."/>
            <person name="Roesch P."/>
            <person name="Rasko D."/>
            <person name="Buckles E.L."/>
            <person name="Liou S.R."/>
            <person name="Boutin A."/>
            <person name="Hackett J."/>
            <person name="Stroud D."/>
            <person name="Mayhew G.F."/>
            <person name="Rose D.J."/>
            <person name="Zhou S."/>
            <person name="Schwartz D.C."/>
            <person name="Perna N.T."/>
            <person name="Mobley H.L."/>
            <person name="Donnenberg M.S."/>
            <person name="Blattner F.R."/>
        </authorList>
    </citation>
    <scope>NUCLEOTIDE SEQUENCE [LARGE SCALE GENOMIC DNA]</scope>
    <source>
        <strain evidence="3">CFT073 / ATCC 700928 / UPEC</strain>
    </source>
</reference>
<evidence type="ECO:0008006" key="4">
    <source>
        <dbReference type="Google" id="ProtNLM"/>
    </source>
</evidence>
<dbReference type="EMBL" id="AE014075">
    <property type="protein sequence ID" value="AAN79054.1"/>
    <property type="molecule type" value="Genomic_DNA"/>
</dbReference>
<dbReference type="STRING" id="199310.c0576"/>
<protein>
    <recommendedName>
        <fullName evidence="4">Inner membrane protein ylaC</fullName>
    </recommendedName>
</protein>
<dbReference type="InterPro" id="IPR019713">
    <property type="entry name" value="Memb_YlaC"/>
</dbReference>
<feature type="transmembrane region" description="Helical" evidence="1">
    <location>
        <begin position="49"/>
        <end position="68"/>
    </location>
</feature>
<dbReference type="HOGENOM" id="CLU_134298_0_0_6"/>
<feature type="transmembrane region" description="Helical" evidence="1">
    <location>
        <begin position="74"/>
        <end position="92"/>
    </location>
</feature>
<keyword evidence="1" id="KW-0812">Transmembrane</keyword>
<dbReference type="KEGG" id="ecc:c0576"/>
<proteinExistence type="predicted"/>
<gene>
    <name evidence="2" type="primary">ylaC</name>
    <name evidence="2" type="ordered locus">c0576</name>
</gene>
<accession>A0A0H2V4W2</accession>
<organism evidence="2 3">
    <name type="scientific">Escherichia coli O6:H1 (strain CFT073 / ATCC 700928 / UPEC)</name>
    <dbReference type="NCBI Taxonomy" id="199310"/>
    <lineage>
        <taxon>Bacteria</taxon>
        <taxon>Pseudomonadati</taxon>
        <taxon>Pseudomonadota</taxon>
        <taxon>Gammaproteobacteria</taxon>
        <taxon>Enterobacterales</taxon>
        <taxon>Enterobacteriaceae</taxon>
        <taxon>Escherichia</taxon>
    </lineage>
</organism>
<keyword evidence="1" id="KW-0472">Membrane</keyword>
<sequence length="169" mass="19841">MFPGKLQISRRQTMTEIQRLLTETIESLNTREKRDNKPRFSISFIRKHPGLFIGMYVAFFATLAVMLQSETLSGSVWLLVVLFILLNGFFFFDVYPRYRYEDIDVLDFRVCYNGEWYNTRFVPAALVEAILNSPRVTDVHKEQLQKMIVRKGELSFYDIFTLARAESTS</sequence>
<keyword evidence="3" id="KW-1185">Reference proteome</keyword>
<dbReference type="Pfam" id="PF10777">
    <property type="entry name" value="YlaC"/>
    <property type="match status" value="1"/>
</dbReference>
<keyword evidence="1" id="KW-1133">Transmembrane helix</keyword>
<evidence type="ECO:0000256" key="1">
    <source>
        <dbReference type="SAM" id="Phobius"/>
    </source>
</evidence>
<evidence type="ECO:0000313" key="3">
    <source>
        <dbReference type="Proteomes" id="UP000001410"/>
    </source>
</evidence>
<name>A0A0H2V4W2_ECOL6</name>
<dbReference type="Proteomes" id="UP000001410">
    <property type="component" value="Chromosome"/>
</dbReference>